<sequence>MASVEAMWEEWVVRAFARVDNNFLSYLPKVCLAKPSAEEDPLADDPRAPAKDGEPARNRMLLFSANDYLNLSTHPAVRKASAKAALAFGMGPRSSAMASGQTEYHRRLENVLAEMHKKEACVVTPTGFAANTAFLAALGAVATHNAASRRPAAHEKIAVFSDALNHASIIDGLRMMERHNQAVVSVYRHSDMQHLDELLSNCPVQRKVVITDRGLRADARLVQLRKKHRFLFVIDEAHTAFVCGRNGGGIGEVYGIEDQIDIIVGTLSKAGGCLGGFVACSQKWSNLVRTTGRPYIFTTASPYPSSRAPTVLITASIPSAISPAVTVARKEAWRRQALWNRVQEFAALTKHPATSPILSLVHMLERGFHIIAVRPPAVAPDACRLRVTLTSGHSSEDVRRLVAALSECIPGLDRPADQIVARL</sequence>
<keyword evidence="13" id="KW-1185">Reference proteome</keyword>
<evidence type="ECO:0000256" key="10">
    <source>
        <dbReference type="ARBA" id="ARBA00048528"/>
    </source>
</evidence>
<dbReference type="EC" id="2.3.1.50" evidence="6"/>
<comment type="caution">
    <text evidence="12">The sequence shown here is derived from an EMBL/GenBank/DDBJ whole genome shotgun (WGS) entry which is preliminary data.</text>
</comment>
<comment type="subcellular location">
    <subcellularLocation>
        <location evidence="2">Endoplasmic reticulum membrane</location>
        <topology evidence="2">Single-pass membrane protein</topology>
    </subcellularLocation>
</comment>
<dbReference type="Proteomes" id="UP001189122">
    <property type="component" value="Unassembled WGS sequence"/>
</dbReference>
<comment type="pathway">
    <text evidence="4">Sphingolipid metabolism.</text>
</comment>
<evidence type="ECO:0000256" key="2">
    <source>
        <dbReference type="ARBA" id="ARBA00004389"/>
    </source>
</evidence>
<dbReference type="InterPro" id="IPR004839">
    <property type="entry name" value="Aminotransferase_I/II_large"/>
</dbReference>
<evidence type="ECO:0000256" key="1">
    <source>
        <dbReference type="ARBA" id="ARBA00001933"/>
    </source>
</evidence>
<protein>
    <recommendedName>
        <fullName evidence="6">serine C-palmitoyltransferase</fullName>
        <ecNumber evidence="6">2.3.1.50</ecNumber>
    </recommendedName>
</protein>
<accession>A0ABN7EDZ3</accession>
<evidence type="ECO:0000256" key="6">
    <source>
        <dbReference type="ARBA" id="ARBA00013220"/>
    </source>
</evidence>
<name>A0ABN7EDZ3_SPIIN</name>
<proteinExistence type="inferred from homology"/>
<dbReference type="Pfam" id="PF00155">
    <property type="entry name" value="Aminotran_1_2"/>
    <property type="match status" value="1"/>
</dbReference>
<organism evidence="12 13">
    <name type="scientific">Spirodela intermedia</name>
    <name type="common">Intermediate duckweed</name>
    <dbReference type="NCBI Taxonomy" id="51605"/>
    <lineage>
        <taxon>Eukaryota</taxon>
        <taxon>Viridiplantae</taxon>
        <taxon>Streptophyta</taxon>
        <taxon>Embryophyta</taxon>
        <taxon>Tracheophyta</taxon>
        <taxon>Spermatophyta</taxon>
        <taxon>Magnoliopsida</taxon>
        <taxon>Liliopsida</taxon>
        <taxon>Araceae</taxon>
        <taxon>Lemnoideae</taxon>
        <taxon>Spirodela</taxon>
    </lineage>
</organism>
<evidence type="ECO:0000256" key="5">
    <source>
        <dbReference type="ARBA" id="ARBA00010008"/>
    </source>
</evidence>
<dbReference type="PANTHER" id="PTHR13693">
    <property type="entry name" value="CLASS II AMINOTRANSFERASE/8-AMINO-7-OXONONANOATE SYNTHASE"/>
    <property type="match status" value="1"/>
</dbReference>
<dbReference type="EMBL" id="CACRZD030000366">
    <property type="protein sequence ID" value="CAA6675580.1"/>
    <property type="molecule type" value="Genomic_DNA"/>
</dbReference>
<dbReference type="SUPFAM" id="SSF53383">
    <property type="entry name" value="PLP-dependent transferases"/>
    <property type="match status" value="1"/>
</dbReference>
<comment type="catalytic activity">
    <reaction evidence="10">
        <text>L-serine + hexadecanoyl-CoA + H(+) = 3-oxosphinganine + CO2 + CoA</text>
        <dbReference type="Rhea" id="RHEA:14761"/>
        <dbReference type="ChEBI" id="CHEBI:15378"/>
        <dbReference type="ChEBI" id="CHEBI:16526"/>
        <dbReference type="ChEBI" id="CHEBI:33384"/>
        <dbReference type="ChEBI" id="CHEBI:57287"/>
        <dbReference type="ChEBI" id="CHEBI:57379"/>
        <dbReference type="ChEBI" id="CHEBI:58299"/>
        <dbReference type="EC" id="2.3.1.50"/>
    </reaction>
</comment>
<feature type="domain" description="Aminotransferase class I/classII large" evidence="11">
    <location>
        <begin position="60"/>
        <end position="405"/>
    </location>
</feature>
<evidence type="ECO:0000256" key="7">
    <source>
        <dbReference type="ARBA" id="ARBA00022679"/>
    </source>
</evidence>
<keyword evidence="9" id="KW-0746">Sphingolipid metabolism</keyword>
<comment type="cofactor">
    <cofactor evidence="1">
        <name>pyridoxal 5'-phosphate</name>
        <dbReference type="ChEBI" id="CHEBI:597326"/>
    </cofactor>
</comment>
<evidence type="ECO:0000256" key="4">
    <source>
        <dbReference type="ARBA" id="ARBA00004991"/>
    </source>
</evidence>
<keyword evidence="9" id="KW-0443">Lipid metabolism</keyword>
<reference evidence="13" key="1">
    <citation type="journal article" date="2020" name="Sci. Rep.">
        <title>Chromosome-scale genome assembly for the duckweed Spirodela intermedia, integrating cytogenetic maps, PacBio and Oxford Nanopore libraries.</title>
        <authorList>
            <person name="Hoang P.T.N."/>
            <person name="Fiebig A."/>
            <person name="Novak P."/>
            <person name="Macas J."/>
            <person name="Cao H.X."/>
            <person name="Stepanenko A."/>
            <person name="Chen G."/>
            <person name="Borisjuk N."/>
            <person name="Scholz U."/>
            <person name="Schubert I."/>
        </authorList>
    </citation>
    <scope>NUCLEOTIDE SEQUENCE [LARGE SCALE GENOMIC DNA]</scope>
</reference>
<keyword evidence="7" id="KW-0808">Transferase</keyword>
<dbReference type="InterPro" id="IPR015421">
    <property type="entry name" value="PyrdxlP-dep_Trfase_major"/>
</dbReference>
<dbReference type="InterPro" id="IPR050087">
    <property type="entry name" value="AON_synthase_class-II"/>
</dbReference>
<comment type="pathway">
    <text evidence="3">Lipid metabolism; sphingolipid metabolism.</text>
</comment>
<dbReference type="PANTHER" id="PTHR13693:SF77">
    <property type="entry name" value="8-AMINO-7-OXONONANOATE SYNTHASE"/>
    <property type="match status" value="1"/>
</dbReference>
<evidence type="ECO:0000313" key="12">
    <source>
        <dbReference type="EMBL" id="CAA6675580.1"/>
    </source>
</evidence>
<evidence type="ECO:0000259" key="11">
    <source>
        <dbReference type="Pfam" id="PF00155"/>
    </source>
</evidence>
<evidence type="ECO:0000256" key="3">
    <source>
        <dbReference type="ARBA" id="ARBA00004760"/>
    </source>
</evidence>
<evidence type="ECO:0000313" key="13">
    <source>
        <dbReference type="Proteomes" id="UP001189122"/>
    </source>
</evidence>
<evidence type="ECO:0000256" key="8">
    <source>
        <dbReference type="ARBA" id="ARBA00022898"/>
    </source>
</evidence>
<keyword evidence="8" id="KW-0663">Pyridoxal phosphate</keyword>
<dbReference type="Gene3D" id="3.90.1150.10">
    <property type="entry name" value="Aspartate Aminotransferase, domain 1"/>
    <property type="match status" value="1"/>
</dbReference>
<comment type="similarity">
    <text evidence="5">Belongs to the class-II pyridoxal-phosphate-dependent aminotransferase family. BioF subfamily.</text>
</comment>
<dbReference type="InterPro" id="IPR015424">
    <property type="entry name" value="PyrdxlP-dep_Trfase"/>
</dbReference>
<dbReference type="InterPro" id="IPR015422">
    <property type="entry name" value="PyrdxlP-dep_Trfase_small"/>
</dbReference>
<evidence type="ECO:0000256" key="9">
    <source>
        <dbReference type="ARBA" id="ARBA00022919"/>
    </source>
</evidence>
<gene>
    <name evidence="12" type="ORF">SI7747_UN021922</name>
</gene>
<dbReference type="Gene3D" id="3.40.640.10">
    <property type="entry name" value="Type I PLP-dependent aspartate aminotransferase-like (Major domain)"/>
    <property type="match status" value="1"/>
</dbReference>